<name>A0A1M6VSM4_9FIRM</name>
<dbReference type="AlphaFoldDB" id="A0A1M6VSM4"/>
<dbReference type="Gene3D" id="3.90.580.10">
    <property type="entry name" value="Zinc finger, CHC2-type domain"/>
    <property type="match status" value="1"/>
</dbReference>
<dbReference type="GO" id="GO:0006269">
    <property type="term" value="P:DNA replication, synthesis of primer"/>
    <property type="evidence" value="ECO:0007669"/>
    <property type="project" value="TreeGrafter"/>
</dbReference>
<evidence type="ECO:0000256" key="3">
    <source>
        <dbReference type="ARBA" id="ARBA00022833"/>
    </source>
</evidence>
<dbReference type="InterPro" id="IPR002694">
    <property type="entry name" value="Znf_CHC2"/>
</dbReference>
<evidence type="ECO:0000256" key="1">
    <source>
        <dbReference type="ARBA" id="ARBA00022723"/>
    </source>
</evidence>
<dbReference type="InterPro" id="IPR036977">
    <property type="entry name" value="DNA_primase_Znf_CHC2"/>
</dbReference>
<dbReference type="GO" id="GO:0005737">
    <property type="term" value="C:cytoplasm"/>
    <property type="evidence" value="ECO:0007669"/>
    <property type="project" value="TreeGrafter"/>
</dbReference>
<evidence type="ECO:0000259" key="4">
    <source>
        <dbReference type="SMART" id="SM00400"/>
    </source>
</evidence>
<dbReference type="SUPFAM" id="SSF57783">
    <property type="entry name" value="Zinc beta-ribbon"/>
    <property type="match status" value="1"/>
</dbReference>
<dbReference type="Proteomes" id="UP000184301">
    <property type="component" value="Unassembled WGS sequence"/>
</dbReference>
<evidence type="ECO:0000256" key="2">
    <source>
        <dbReference type="ARBA" id="ARBA00022771"/>
    </source>
</evidence>
<dbReference type="OrthoDB" id="9773296at2"/>
<dbReference type="InterPro" id="IPR050219">
    <property type="entry name" value="DnaG_primase"/>
</dbReference>
<keyword evidence="2" id="KW-0863">Zinc-finger</keyword>
<accession>A0A1M6VSM4</accession>
<protein>
    <submittedName>
        <fullName evidence="5">CHC2 zinc finger</fullName>
    </submittedName>
</protein>
<dbReference type="GO" id="GO:0008270">
    <property type="term" value="F:zinc ion binding"/>
    <property type="evidence" value="ECO:0007669"/>
    <property type="project" value="UniProtKB-KW"/>
</dbReference>
<dbReference type="EMBL" id="FQZY01000096">
    <property type="protein sequence ID" value="SHK84448.1"/>
    <property type="molecule type" value="Genomic_DNA"/>
</dbReference>
<reference evidence="5 6" key="1">
    <citation type="submission" date="2016-11" db="EMBL/GenBank/DDBJ databases">
        <authorList>
            <person name="Jaros S."/>
            <person name="Januszkiewicz K."/>
            <person name="Wedrychowicz H."/>
        </authorList>
    </citation>
    <scope>NUCLEOTIDE SEQUENCE [LARGE SCALE GENOMIC DNA]</scope>
    <source>
        <strain evidence="5 6">DSM 15480</strain>
    </source>
</reference>
<keyword evidence="3" id="KW-0862">Zinc</keyword>
<evidence type="ECO:0000313" key="6">
    <source>
        <dbReference type="Proteomes" id="UP000184301"/>
    </source>
</evidence>
<sequence length="172" mass="20008">MSIFTEVKERITAREVAEFYGLKVGKKGLACCPFHNDKHPSMKIDKFYYCFACGAKGDAINYVADMYGLTPYEGARKIADDFHMILEADADIDEETRKKVLETARKKEAEKKRIIRIQNQFREWCNQRIEELKCSMQVIEAAKQFFRNKPPEIILESNDFAILLHSEPIVNY</sequence>
<dbReference type="PANTHER" id="PTHR30313">
    <property type="entry name" value="DNA PRIMASE"/>
    <property type="match status" value="1"/>
</dbReference>
<dbReference type="GO" id="GO:0003677">
    <property type="term" value="F:DNA binding"/>
    <property type="evidence" value="ECO:0007669"/>
    <property type="project" value="InterPro"/>
</dbReference>
<dbReference type="SMART" id="SM00400">
    <property type="entry name" value="ZnF_CHCC"/>
    <property type="match status" value="1"/>
</dbReference>
<dbReference type="STRING" id="1121950.SAMN02745243_03846"/>
<gene>
    <name evidence="5" type="ORF">SAMN02745243_03846</name>
</gene>
<keyword evidence="1" id="KW-0479">Metal-binding</keyword>
<keyword evidence="6" id="KW-1185">Reference proteome</keyword>
<dbReference type="Pfam" id="PF01807">
    <property type="entry name" value="Zn_ribbon_DnaG"/>
    <property type="match status" value="1"/>
</dbReference>
<proteinExistence type="predicted"/>
<dbReference type="PANTHER" id="PTHR30313:SF2">
    <property type="entry name" value="DNA PRIMASE"/>
    <property type="match status" value="1"/>
</dbReference>
<dbReference type="RefSeq" id="WP_073113118.1">
    <property type="nucleotide sequence ID" value="NZ_FQZY01000096.1"/>
</dbReference>
<evidence type="ECO:0000313" key="5">
    <source>
        <dbReference type="EMBL" id="SHK84448.1"/>
    </source>
</evidence>
<organism evidence="5 6">
    <name type="scientific">Hespellia stercorisuis DSM 15480</name>
    <dbReference type="NCBI Taxonomy" id="1121950"/>
    <lineage>
        <taxon>Bacteria</taxon>
        <taxon>Bacillati</taxon>
        <taxon>Bacillota</taxon>
        <taxon>Clostridia</taxon>
        <taxon>Lachnospirales</taxon>
        <taxon>Lachnospiraceae</taxon>
        <taxon>Hespellia</taxon>
    </lineage>
</organism>
<feature type="domain" description="Zinc finger CHC2-type" evidence="4">
    <location>
        <begin position="29"/>
        <end position="79"/>
    </location>
</feature>
<dbReference type="GO" id="GO:0003899">
    <property type="term" value="F:DNA-directed RNA polymerase activity"/>
    <property type="evidence" value="ECO:0007669"/>
    <property type="project" value="InterPro"/>
</dbReference>